<feature type="domain" description="PD-(D/E)XK endonuclease-like" evidence="4">
    <location>
        <begin position="715"/>
        <end position="1041"/>
    </location>
</feature>
<evidence type="ECO:0000256" key="3">
    <source>
        <dbReference type="ARBA" id="ARBA00023204"/>
    </source>
</evidence>
<comment type="caution">
    <text evidence="5">The sequence shown here is derived from an EMBL/GenBank/DDBJ whole genome shotgun (WGS) entry which is preliminary data.</text>
</comment>
<evidence type="ECO:0000259" key="4">
    <source>
        <dbReference type="Pfam" id="PF12705"/>
    </source>
</evidence>
<dbReference type="AlphaFoldDB" id="A0AB38A8I6"/>
<evidence type="ECO:0000256" key="2">
    <source>
        <dbReference type="ARBA" id="ARBA00022806"/>
    </source>
</evidence>
<keyword evidence="1" id="KW-0227">DNA damage</keyword>
<name>A0AB38A8I6_9ACTN</name>
<accession>A0AB38A8I6</accession>
<evidence type="ECO:0000313" key="5">
    <source>
        <dbReference type="EMBL" id="SEB94466.1"/>
    </source>
</evidence>
<proteinExistence type="predicted"/>
<dbReference type="GO" id="GO:0004386">
    <property type="term" value="F:helicase activity"/>
    <property type="evidence" value="ECO:0007669"/>
    <property type="project" value="UniProtKB-KW"/>
</dbReference>
<dbReference type="Pfam" id="PF12705">
    <property type="entry name" value="PDDEXK_1"/>
    <property type="match status" value="1"/>
</dbReference>
<keyword evidence="3" id="KW-0234">DNA repair</keyword>
<keyword evidence="2" id="KW-0067">ATP-binding</keyword>
<keyword evidence="2" id="KW-0347">Helicase</keyword>
<reference evidence="5 6" key="1">
    <citation type="submission" date="2016-10" db="EMBL/GenBank/DDBJ databases">
        <authorList>
            <person name="Varghese N."/>
            <person name="Submissions S."/>
        </authorList>
    </citation>
    <scope>NUCLEOTIDE SEQUENCE [LARGE SCALE GENOMIC DNA]</scope>
    <source>
        <strain evidence="5 6">DSM 20586</strain>
    </source>
</reference>
<dbReference type="EMBL" id="FNSH01000001">
    <property type="protein sequence ID" value="SEB94466.1"/>
    <property type="molecule type" value="Genomic_DNA"/>
</dbReference>
<dbReference type="Proteomes" id="UP000183687">
    <property type="component" value="Unassembled WGS sequence"/>
</dbReference>
<dbReference type="RefSeq" id="WP_002564010.1">
    <property type="nucleotide sequence ID" value="NZ_CALJSN010000010.1"/>
</dbReference>
<gene>
    <name evidence="5" type="ORF">SAMN04489746_1324</name>
</gene>
<evidence type="ECO:0000256" key="1">
    <source>
        <dbReference type="ARBA" id="ARBA00022763"/>
    </source>
</evidence>
<keyword evidence="2" id="KW-0378">Hydrolase</keyword>
<keyword evidence="2" id="KW-0547">Nucleotide-binding</keyword>
<sequence length="1047" mass="115189">MAVTYISIQTTALLSQPVLDQLRASLERCGRAVLLVPSYEKVLEVQKALATHEGLTLGATVSTPPIWVEEQWRLYGSGERCIDPVSRVILARSALDTYTNQHEESCLHTGEGSLRMLAQLAQDGLFAVPNKDGQLLPEQLPVSARSSQGSYSAGELDMLGCLALYKQVIAQHQFIEPCEVYVRLGQLLPANQSMPSVVFAGFLSFSAAQEKLIEGLGNLHEVVVVSYERQLDTQPARSDIAVELLHAAGPSAQWELVASQVTQLVSRGVRNIVVCTNKTNEAWNQLMPKLAQQGIQVQAAVATPLFSTVTGVGFFNFVSCVARLLELEETWPAPSEGPWGEERTLGSMDWWPPAPLIDFLLSDSAGTDTKQIWQLDRRWRGNRILTPTKVLADLGKTSLTSARVAQATRDLQHGKIAAAAHKICLALEAQHKAAPSAQLQDQIALMSNIAAILRQITALYPQKTQSLGAYLQNVVALLKVLMERGNFVTKTMAFTSQETDCDKEPAVEQGGVPATEQSGVLATDQSGASASSSHKGESTAACVRLMSSQEAALLEPRSIEALIYTGMTTAEMRIVVDDGALMQLEDALQLYRPTRDLASVRMQFLRALEAPTVAVLLERSLTDEDAKPTFPAVMLSEFMQEYGCDSDKPSNKNIVPFPIYSAGEDNITQNISAASKRDVKGQSCAPLPAGKVSAKLTPLVVASRRGALPGEELVLSASQIESYLECPYKWFSLRRLGLSSIDAGFSNLEKGSFAHRVLEVTHRALLREAAGVAPFGDMSEVAFTDPRERIVGSRITDQTIEHARELLSTEFDAHYVHQLQRAEKLSDQALIPHVASQKEELRYFKEDLLESLSFQKDKLLGFEPRYFELRFGGKQGVPVTYAGVNFIGSIDRIDVDEAGHALIIDYKYRSAIGGEYKLFNKDDEFDPTVLPRHVQSLIYAQVVRKYLAEQNLTSVGAVYLGIKRPYDLSGAMPASFVERIWGQQWSDRFKSVCAGQTIEDFYAYLDACEQRIAEYIELLKAGHIEANPLDAHACNYCPVTNCEKRRA</sequence>
<dbReference type="Gene3D" id="3.90.320.10">
    <property type="match status" value="1"/>
</dbReference>
<dbReference type="InterPro" id="IPR011604">
    <property type="entry name" value="PDDEXK-like_dom_sf"/>
</dbReference>
<dbReference type="InterPro" id="IPR038726">
    <property type="entry name" value="PDDEXK_AddAB-type"/>
</dbReference>
<evidence type="ECO:0000313" key="6">
    <source>
        <dbReference type="Proteomes" id="UP000183687"/>
    </source>
</evidence>
<organism evidence="5 6">
    <name type="scientific">Atopobium minutum</name>
    <dbReference type="NCBI Taxonomy" id="1381"/>
    <lineage>
        <taxon>Bacteria</taxon>
        <taxon>Bacillati</taxon>
        <taxon>Actinomycetota</taxon>
        <taxon>Coriobacteriia</taxon>
        <taxon>Coriobacteriales</taxon>
        <taxon>Atopobiaceae</taxon>
        <taxon>Atopobium</taxon>
    </lineage>
</organism>
<protein>
    <submittedName>
        <fullName evidence="5">PD-(D/E)XK nuclease superfamily protein</fullName>
    </submittedName>
</protein>
<dbReference type="GO" id="GO:0006281">
    <property type="term" value="P:DNA repair"/>
    <property type="evidence" value="ECO:0007669"/>
    <property type="project" value="UniProtKB-KW"/>
</dbReference>